<evidence type="ECO:0000256" key="1">
    <source>
        <dbReference type="SAM" id="SignalP"/>
    </source>
</evidence>
<feature type="signal peptide" evidence="1">
    <location>
        <begin position="1"/>
        <end position="24"/>
    </location>
</feature>
<proteinExistence type="predicted"/>
<organism evidence="2 3">
    <name type="scientific">Actinoplanes italicus</name>
    <dbReference type="NCBI Taxonomy" id="113567"/>
    <lineage>
        <taxon>Bacteria</taxon>
        <taxon>Bacillati</taxon>
        <taxon>Actinomycetota</taxon>
        <taxon>Actinomycetes</taxon>
        <taxon>Micromonosporales</taxon>
        <taxon>Micromonosporaceae</taxon>
        <taxon>Actinoplanes</taxon>
    </lineage>
</organism>
<sequence>MKVRTILSLAAASLAIAGSAVVLKTPLDATAGGGGSGAVLVIVDNGTLIPVTDDVRVDWDCPDYAADS</sequence>
<keyword evidence="1" id="KW-0732">Signal</keyword>
<keyword evidence="3" id="KW-1185">Reference proteome</keyword>
<comment type="caution">
    <text evidence="2">The sequence shown here is derived from an EMBL/GenBank/DDBJ whole genome shotgun (WGS) entry which is preliminary data.</text>
</comment>
<accession>A0A2T0JM13</accession>
<dbReference type="RefSeq" id="WP_106330757.1">
    <property type="nucleotide sequence ID" value="NZ_BOMO01000179.1"/>
</dbReference>
<name>A0A2T0JM13_9ACTN</name>
<dbReference type="EMBL" id="PVMZ01000039">
    <property type="protein sequence ID" value="PRX08642.1"/>
    <property type="molecule type" value="Genomic_DNA"/>
</dbReference>
<protein>
    <submittedName>
        <fullName evidence="2">Uncharacterized protein</fullName>
    </submittedName>
</protein>
<dbReference type="Proteomes" id="UP000239415">
    <property type="component" value="Unassembled WGS sequence"/>
</dbReference>
<feature type="chain" id="PRO_5039093374" evidence="1">
    <location>
        <begin position="25"/>
        <end position="68"/>
    </location>
</feature>
<evidence type="ECO:0000313" key="3">
    <source>
        <dbReference type="Proteomes" id="UP000239415"/>
    </source>
</evidence>
<gene>
    <name evidence="2" type="ORF">CLV67_13929</name>
</gene>
<reference evidence="2 3" key="1">
    <citation type="submission" date="2018-03" db="EMBL/GenBank/DDBJ databases">
        <title>Genomic Encyclopedia of Archaeal and Bacterial Type Strains, Phase II (KMG-II): from individual species to whole genera.</title>
        <authorList>
            <person name="Goeker M."/>
        </authorList>
    </citation>
    <scope>NUCLEOTIDE SEQUENCE [LARGE SCALE GENOMIC DNA]</scope>
    <source>
        <strain evidence="2 3">DSM 43146</strain>
    </source>
</reference>
<dbReference type="AlphaFoldDB" id="A0A2T0JM13"/>
<evidence type="ECO:0000313" key="2">
    <source>
        <dbReference type="EMBL" id="PRX08642.1"/>
    </source>
</evidence>